<sequence length="206" mass="22094">MVRAEPPEPEPDDLPRLLLWRLRSNPLRRRADAAQGWIAVGLAAGVLAAVPVVTVLAGKAAHRHYEERARHQAATRHAVPAVLLRDAPRHPEPGSDEAAKALYTVQVRFTDPRGHLRTGRADVPPSLPAGSTVPVWLDAGGEPTGPPLTPEQVRNHSLGCALVAALSVPLGGAAVYRVAGRRIERRNLAGWDTAWARTAPGWTISP</sequence>
<keyword evidence="1" id="KW-0812">Transmembrane</keyword>
<keyword evidence="1" id="KW-0472">Membrane</keyword>
<proteinExistence type="predicted"/>
<dbReference type="InterPro" id="IPR039708">
    <property type="entry name" value="MT1774/Rv1733c-like"/>
</dbReference>
<evidence type="ECO:0000256" key="1">
    <source>
        <dbReference type="SAM" id="Phobius"/>
    </source>
</evidence>
<organism evidence="2 3">
    <name type="scientific">Streptomyces doudnae</name>
    <dbReference type="NCBI Taxonomy" id="3075536"/>
    <lineage>
        <taxon>Bacteria</taxon>
        <taxon>Bacillati</taxon>
        <taxon>Actinomycetota</taxon>
        <taxon>Actinomycetes</taxon>
        <taxon>Kitasatosporales</taxon>
        <taxon>Streptomycetaceae</taxon>
        <taxon>Streptomyces</taxon>
    </lineage>
</organism>
<comment type="caution">
    <text evidence="2">The sequence shown here is derived from an EMBL/GenBank/DDBJ whole genome shotgun (WGS) entry which is preliminary data.</text>
</comment>
<dbReference type="AlphaFoldDB" id="A0ABD5EGV0"/>
<name>A0ABD5EGV0_9ACTN</name>
<dbReference type="RefSeq" id="WP_093829611.1">
    <property type="nucleotide sequence ID" value="NZ_JAVRES010000001.1"/>
</dbReference>
<feature type="transmembrane region" description="Helical" evidence="1">
    <location>
        <begin position="37"/>
        <end position="58"/>
    </location>
</feature>
<dbReference type="EMBL" id="JAVRES010000001">
    <property type="protein sequence ID" value="MDT0433244.1"/>
    <property type="molecule type" value="Genomic_DNA"/>
</dbReference>
<protein>
    <recommendedName>
        <fullName evidence="4">Proline rich protein membrane protein</fullName>
    </recommendedName>
</protein>
<dbReference type="PANTHER" id="PTHR42305:SF1">
    <property type="entry name" value="MEMBRANE PROTEIN RV1733C-RELATED"/>
    <property type="match status" value="1"/>
</dbReference>
<keyword evidence="1" id="KW-1133">Transmembrane helix</keyword>
<evidence type="ECO:0000313" key="3">
    <source>
        <dbReference type="Proteomes" id="UP001183535"/>
    </source>
</evidence>
<reference evidence="3" key="1">
    <citation type="submission" date="2023-07" db="EMBL/GenBank/DDBJ databases">
        <title>30 novel species of actinomycetes from the DSMZ collection.</title>
        <authorList>
            <person name="Nouioui I."/>
        </authorList>
    </citation>
    <scope>NUCLEOTIDE SEQUENCE [LARGE SCALE GENOMIC DNA]</scope>
    <source>
        <strain evidence="3">DSM 41981</strain>
    </source>
</reference>
<dbReference type="PANTHER" id="PTHR42305">
    <property type="entry name" value="MEMBRANE PROTEIN RV1733C-RELATED"/>
    <property type="match status" value="1"/>
</dbReference>
<dbReference type="Proteomes" id="UP001183535">
    <property type="component" value="Unassembled WGS sequence"/>
</dbReference>
<gene>
    <name evidence="2" type="ORF">RM877_00930</name>
</gene>
<accession>A0ABD5EGV0</accession>
<evidence type="ECO:0008006" key="4">
    <source>
        <dbReference type="Google" id="ProtNLM"/>
    </source>
</evidence>
<keyword evidence="3" id="KW-1185">Reference proteome</keyword>
<evidence type="ECO:0000313" key="2">
    <source>
        <dbReference type="EMBL" id="MDT0433244.1"/>
    </source>
</evidence>